<evidence type="ECO:0000313" key="2">
    <source>
        <dbReference type="EMBL" id="AOH82781.1"/>
    </source>
</evidence>
<dbReference type="Proteomes" id="UP000094256">
    <property type="component" value="Chromosome"/>
</dbReference>
<dbReference type="AlphaFoldDB" id="A0A1B3Z5S8"/>
<dbReference type="RefSeq" id="WP_069203365.1">
    <property type="nucleotide sequence ID" value="NZ_CP014168.1"/>
</dbReference>
<evidence type="ECO:0000313" key="3">
    <source>
        <dbReference type="Proteomes" id="UP000094256"/>
    </source>
</evidence>
<evidence type="ECO:0000256" key="1">
    <source>
        <dbReference type="SAM" id="SignalP"/>
    </source>
</evidence>
<protein>
    <submittedName>
        <fullName evidence="2">Uncharacterized protein</fullName>
    </submittedName>
</protein>
<feature type="signal peptide" evidence="1">
    <location>
        <begin position="1"/>
        <end position="17"/>
    </location>
</feature>
<organism evidence="2 3">
    <name type="scientific">Sphingomonas panacis</name>
    <dbReference type="NCBI Taxonomy" id="1560345"/>
    <lineage>
        <taxon>Bacteria</taxon>
        <taxon>Pseudomonadati</taxon>
        <taxon>Pseudomonadota</taxon>
        <taxon>Alphaproteobacteria</taxon>
        <taxon>Sphingomonadales</taxon>
        <taxon>Sphingomonadaceae</taxon>
        <taxon>Sphingomonas</taxon>
    </lineage>
</organism>
<sequence length="133" mass="14176">MILALALMTAAPLAAPAPPPAKRAAMKPDFSTVTSLAAAEALARQGKLVRVLLFPAEFGGEDVRENAIYITPEAAAARELILGTLHRFVSEGLVDKLEVTPDYKGDSFVPSRIVMHATHSTKKGGINPTIEVW</sequence>
<reference evidence="2 3" key="1">
    <citation type="submission" date="2016-01" db="EMBL/GenBank/DDBJ databases">
        <title>Complete genome and mega plasmid sequence of Sphingomonas panacis DCY99 elicits systemic resistance in rice to Xanthomonas oryzae.</title>
        <authorList>
            <person name="Kim Y.J."/>
            <person name="Yang D.C."/>
            <person name="Sing P."/>
        </authorList>
    </citation>
    <scope>NUCLEOTIDE SEQUENCE [LARGE SCALE GENOMIC DNA]</scope>
    <source>
        <strain evidence="2 3">DCY99</strain>
    </source>
</reference>
<keyword evidence="3" id="KW-1185">Reference proteome</keyword>
<proteinExistence type="predicted"/>
<name>A0A1B3Z5S8_9SPHN</name>
<accession>A0A1B3Z5S8</accession>
<feature type="chain" id="PRO_5008556063" evidence="1">
    <location>
        <begin position="18"/>
        <end position="133"/>
    </location>
</feature>
<gene>
    <name evidence="2" type="ORF">AWL63_01085</name>
</gene>
<dbReference type="EMBL" id="CP014168">
    <property type="protein sequence ID" value="AOH82781.1"/>
    <property type="molecule type" value="Genomic_DNA"/>
</dbReference>
<dbReference type="STRING" id="1560345.AWL63_01085"/>
<dbReference type="KEGG" id="span:AWL63_01085"/>
<keyword evidence="1" id="KW-0732">Signal</keyword>